<keyword evidence="8" id="KW-1185">Reference proteome</keyword>
<dbReference type="GO" id="GO:0046872">
    <property type="term" value="F:metal ion binding"/>
    <property type="evidence" value="ECO:0007669"/>
    <property type="project" value="UniProtKB-KW"/>
</dbReference>
<feature type="transmembrane region" description="Helical" evidence="6">
    <location>
        <begin position="208"/>
        <end position="226"/>
    </location>
</feature>
<evidence type="ECO:0000256" key="1">
    <source>
        <dbReference type="ARBA" id="ARBA00004141"/>
    </source>
</evidence>
<dbReference type="GO" id="GO:0006882">
    <property type="term" value="P:intracellular zinc ion homeostasis"/>
    <property type="evidence" value="ECO:0007669"/>
    <property type="project" value="EnsemblFungi"/>
</dbReference>
<gene>
    <name evidence="7" type="ORF">WICANDRAFT_26892</name>
</gene>
<dbReference type="EMBL" id="KV454208">
    <property type="protein sequence ID" value="ODQ61605.1"/>
    <property type="molecule type" value="Genomic_DNA"/>
</dbReference>
<proteinExistence type="predicted"/>
<dbReference type="OrthoDB" id="5585746at2759"/>
<keyword evidence="5" id="KW-0479">Metal-binding</keyword>
<accession>A0A1E3P867</accession>
<keyword evidence="5" id="KW-0862">Zinc</keyword>
<feature type="transmembrane region" description="Helical" evidence="6">
    <location>
        <begin position="339"/>
        <end position="358"/>
    </location>
</feature>
<dbReference type="AlphaFoldDB" id="A0A1E3P867"/>
<name>A0A1E3P867_WICAA</name>
<dbReference type="PANTHER" id="PTHR20855">
    <property type="entry name" value="ADIPOR/PROGESTIN RECEPTOR-RELATED"/>
    <property type="match status" value="1"/>
</dbReference>
<sequence length="478" mass="55039">MENDLLGRIDKFISSIETKLDRVESFFTPGNKLGDEKRPLGNDEAVATLQNLYDTLITIKNSVFTKSVNLENFNKILDEHYGHLLSSINASENLGFHEKLLTGLHFLDAKINQFNSLMEGEAKAFFADEATTVTTPEDNITSSIRSFNIKFYNYERAISQGTSRLLHYYELPFPWRENKYIVYGYRFQNNHANALKSICSCHNETTNIWSHLLGAFFFLYVCFVQFPNKDLFKNNTFADNAVIYLFLIASIKCLLSSTFWHTFNGTANLYLRKKFACIDYTGITVLITASIITTEYAALYYFPILKVGLISFSMICGIIGFFFNWSSHFDRPESRWLRIGFFIALSGLGVSAFVCLALQRGLKHALLFYLPISRSLVWYLVGVVFYGTLIPEKFRSDVIVADFQPEEEQLESEELLENIDTHFKESPPLSKNNSLTSLWWIDYFMSSHNIWHVFVVLGIWGHYSGICEMFANRHLNKV</sequence>
<feature type="transmembrane region" description="Helical" evidence="6">
    <location>
        <begin position="450"/>
        <end position="471"/>
    </location>
</feature>
<dbReference type="GO" id="GO:0038023">
    <property type="term" value="F:signaling receptor activity"/>
    <property type="evidence" value="ECO:0007669"/>
    <property type="project" value="TreeGrafter"/>
</dbReference>
<evidence type="ECO:0000256" key="4">
    <source>
        <dbReference type="ARBA" id="ARBA00023136"/>
    </source>
</evidence>
<dbReference type="STRING" id="683960.A0A1E3P867"/>
<comment type="subcellular location">
    <subcellularLocation>
        <location evidence="1">Membrane</location>
        <topology evidence="1">Multi-pass membrane protein</topology>
    </subcellularLocation>
</comment>
<evidence type="ECO:0000313" key="8">
    <source>
        <dbReference type="Proteomes" id="UP000094112"/>
    </source>
</evidence>
<feature type="transmembrane region" description="Helical" evidence="6">
    <location>
        <begin position="365"/>
        <end position="386"/>
    </location>
</feature>
<dbReference type="GO" id="GO:0016020">
    <property type="term" value="C:membrane"/>
    <property type="evidence" value="ECO:0007669"/>
    <property type="project" value="UniProtKB-SubCell"/>
</dbReference>
<evidence type="ECO:0000256" key="2">
    <source>
        <dbReference type="ARBA" id="ARBA00022692"/>
    </source>
</evidence>
<feature type="transmembrane region" description="Helical" evidence="6">
    <location>
        <begin position="238"/>
        <end position="260"/>
    </location>
</feature>
<protein>
    <submittedName>
        <fullName evidence="7">Uncharacterized protein</fullName>
    </submittedName>
</protein>
<dbReference type="Pfam" id="PF03006">
    <property type="entry name" value="HlyIII"/>
    <property type="match status" value="1"/>
</dbReference>
<evidence type="ECO:0000256" key="5">
    <source>
        <dbReference type="PIRSR" id="PIRSR604254-1"/>
    </source>
</evidence>
<evidence type="ECO:0000313" key="7">
    <source>
        <dbReference type="EMBL" id="ODQ61605.1"/>
    </source>
</evidence>
<dbReference type="RefSeq" id="XP_019040812.1">
    <property type="nucleotide sequence ID" value="XM_019181312.1"/>
</dbReference>
<dbReference type="Proteomes" id="UP000094112">
    <property type="component" value="Unassembled WGS sequence"/>
</dbReference>
<keyword evidence="2 6" id="KW-0812">Transmembrane</keyword>
<reference evidence="7 8" key="1">
    <citation type="journal article" date="2016" name="Proc. Natl. Acad. Sci. U.S.A.">
        <title>Comparative genomics of biotechnologically important yeasts.</title>
        <authorList>
            <person name="Riley R."/>
            <person name="Haridas S."/>
            <person name="Wolfe K.H."/>
            <person name="Lopes M.R."/>
            <person name="Hittinger C.T."/>
            <person name="Goeker M."/>
            <person name="Salamov A.A."/>
            <person name="Wisecaver J.H."/>
            <person name="Long T.M."/>
            <person name="Calvey C.H."/>
            <person name="Aerts A.L."/>
            <person name="Barry K.W."/>
            <person name="Choi C."/>
            <person name="Clum A."/>
            <person name="Coughlan A.Y."/>
            <person name="Deshpande S."/>
            <person name="Douglass A.P."/>
            <person name="Hanson S.J."/>
            <person name="Klenk H.-P."/>
            <person name="LaButti K.M."/>
            <person name="Lapidus A."/>
            <person name="Lindquist E.A."/>
            <person name="Lipzen A.M."/>
            <person name="Meier-Kolthoff J.P."/>
            <person name="Ohm R.A."/>
            <person name="Otillar R.P."/>
            <person name="Pangilinan J.L."/>
            <person name="Peng Y."/>
            <person name="Rokas A."/>
            <person name="Rosa C.A."/>
            <person name="Scheuner C."/>
            <person name="Sibirny A.A."/>
            <person name="Slot J.C."/>
            <person name="Stielow J.B."/>
            <person name="Sun H."/>
            <person name="Kurtzman C.P."/>
            <person name="Blackwell M."/>
            <person name="Grigoriev I.V."/>
            <person name="Jeffries T.W."/>
        </authorList>
    </citation>
    <scope>NUCLEOTIDE SEQUENCE [LARGE SCALE GENOMIC DNA]</scope>
    <source>
        <strain evidence="8">ATCC 58044 / CBS 1984 / NCYC 433 / NRRL Y-366-8</strain>
    </source>
</reference>
<organism evidence="7 8">
    <name type="scientific">Wickerhamomyces anomalus (strain ATCC 58044 / CBS 1984 / NCYC 433 / NRRL Y-366-8)</name>
    <name type="common">Yeast</name>
    <name type="synonym">Hansenula anomala</name>
    <dbReference type="NCBI Taxonomy" id="683960"/>
    <lineage>
        <taxon>Eukaryota</taxon>
        <taxon>Fungi</taxon>
        <taxon>Dikarya</taxon>
        <taxon>Ascomycota</taxon>
        <taxon>Saccharomycotina</taxon>
        <taxon>Saccharomycetes</taxon>
        <taxon>Phaffomycetales</taxon>
        <taxon>Wickerhamomycetaceae</taxon>
        <taxon>Wickerhamomyces</taxon>
    </lineage>
</organism>
<dbReference type="PANTHER" id="PTHR20855:SF97">
    <property type="entry name" value="ADIPOR-LIKE RECEPTOR IZH3-RELATED"/>
    <property type="match status" value="1"/>
</dbReference>
<feature type="transmembrane region" description="Helical" evidence="6">
    <location>
        <begin position="309"/>
        <end position="327"/>
    </location>
</feature>
<keyword evidence="3 6" id="KW-1133">Transmembrane helix</keyword>
<evidence type="ECO:0000256" key="6">
    <source>
        <dbReference type="SAM" id="Phobius"/>
    </source>
</evidence>
<feature type="binding site" evidence="5">
    <location>
        <position position="261"/>
    </location>
    <ligand>
        <name>Zn(2+)</name>
        <dbReference type="ChEBI" id="CHEBI:29105"/>
    </ligand>
</feature>
<feature type="transmembrane region" description="Helical" evidence="6">
    <location>
        <begin position="280"/>
        <end position="302"/>
    </location>
</feature>
<dbReference type="InterPro" id="IPR004254">
    <property type="entry name" value="AdipoR/HlyIII-related"/>
</dbReference>
<dbReference type="GeneID" id="30198558"/>
<evidence type="ECO:0000256" key="3">
    <source>
        <dbReference type="ARBA" id="ARBA00022989"/>
    </source>
</evidence>
<keyword evidence="4 6" id="KW-0472">Membrane</keyword>